<dbReference type="InterPro" id="IPR006230">
    <property type="entry name" value="MutL"/>
</dbReference>
<organism evidence="1 2">
    <name type="scientific">Arcobacter defluvii</name>
    <dbReference type="NCBI Taxonomy" id="873191"/>
    <lineage>
        <taxon>Bacteria</taxon>
        <taxon>Pseudomonadati</taxon>
        <taxon>Campylobacterota</taxon>
        <taxon>Epsilonproteobacteria</taxon>
        <taxon>Campylobacterales</taxon>
        <taxon>Arcobacteraceae</taxon>
        <taxon>Arcobacter</taxon>
    </lineage>
</organism>
<proteinExistence type="predicted"/>
<accession>A0AAE7BGI9</accession>
<evidence type="ECO:0000313" key="2">
    <source>
        <dbReference type="Proteomes" id="UP000503313"/>
    </source>
</evidence>
<evidence type="ECO:0000313" key="1">
    <source>
        <dbReference type="EMBL" id="QKF77414.1"/>
    </source>
</evidence>
<keyword evidence="2" id="KW-1185">Reference proteome</keyword>
<name>A0AAE7BGI9_9BACT</name>
<dbReference type="KEGG" id="adz:ADFLV_1384"/>
<gene>
    <name evidence="1" type="primary">glmL</name>
    <name evidence="1" type="ORF">ADFLV_1384</name>
</gene>
<dbReference type="EMBL" id="CP053835">
    <property type="protein sequence ID" value="QKF77414.1"/>
    <property type="molecule type" value="Genomic_DNA"/>
</dbReference>
<dbReference type="Proteomes" id="UP000503313">
    <property type="component" value="Chromosome"/>
</dbReference>
<reference evidence="1 2" key="1">
    <citation type="submission" date="2020-05" db="EMBL/GenBank/DDBJ databases">
        <title>Complete genome sequencing of Campylobacter and Arcobacter type strains.</title>
        <authorList>
            <person name="Miller W.G."/>
            <person name="Yee E."/>
        </authorList>
    </citation>
    <scope>NUCLEOTIDE SEQUENCE [LARGE SCALE GENOMIC DNA]</scope>
    <source>
        <strain evidence="1 2">LMG 25694</strain>
    </source>
</reference>
<dbReference type="Pfam" id="PF13941">
    <property type="entry name" value="MutL"/>
    <property type="match status" value="1"/>
</dbReference>
<sequence length="394" mass="44734">MSQNKLLIDVGSTYFKVCANNDINQYFRDFNKDIFDDLTSKCGDIISKFKKDEVFICSSANGGLTTLIIGVTNSFSLKFATNIAYNSGINIINTVLYQDIDTTSIPSDLIDVVIIVGGIDSISNVFDEKLFNFLDNLNYSNVVFAGTTQDEKYLKEKIKNLVVVDNIINNKLHVVEEPLKEYLTNLYQADIMGKEDIKHLYELTSNQIYSTPYIVNKTLPLIDTKFAVVNPFILIDIGGATTDIHYSKDLSMDNMVTENEYDRLVFKKLGVYKSKESLIFAAKNNEFVYELLEHLKVTENIFNEDSSKALKVLMQLAIFLVLYKVSDAHPLYIKLKLNLLKSIVLTGGITKVLSFEEATDIISFFYKKILNSDIHPAIIMDYNYDIWTLGITQQ</sequence>
<protein>
    <submittedName>
        <fullName evidence="1">GlmL/MutL family protein</fullName>
    </submittedName>
</protein>
<dbReference type="AlphaFoldDB" id="A0AAE7BGI9"/>
<dbReference type="RefSeq" id="WP_014474098.1">
    <property type="nucleotide sequence ID" value="NZ_CP053835.1"/>
</dbReference>